<keyword evidence="1" id="KW-1133">Transmembrane helix</keyword>
<accession>Q6SHJ2</accession>
<dbReference type="EMBL" id="AY458634">
    <property type="protein sequence ID" value="AAS07869.1"/>
    <property type="molecule type" value="Genomic_DNA"/>
</dbReference>
<reference evidence="2" key="1">
    <citation type="submission" date="2003-11" db="EMBL/GenBank/DDBJ databases">
        <authorList>
            <person name="Heidelberg J.F."/>
            <person name="Eisen J.A."/>
            <person name="Nelson W.C."/>
            <person name="DeLong E.F."/>
        </authorList>
    </citation>
    <scope>NUCLEOTIDE SEQUENCE</scope>
</reference>
<protein>
    <submittedName>
        <fullName evidence="2">Uncharacterized protein</fullName>
    </submittedName>
</protein>
<name>Q6SHJ2_9BACT</name>
<keyword evidence="1" id="KW-0812">Transmembrane</keyword>
<keyword evidence="1" id="KW-0472">Membrane</keyword>
<evidence type="ECO:0000256" key="1">
    <source>
        <dbReference type="SAM" id="Phobius"/>
    </source>
</evidence>
<gene>
    <name evidence="2" type="ORF">MBMO_EBAC750-09G06.0</name>
</gene>
<feature type="transmembrane region" description="Helical" evidence="1">
    <location>
        <begin position="70"/>
        <end position="92"/>
    </location>
</feature>
<sequence length="101" mass="11560">MILYFIQDNRKVENIQLAFCLHVSLLLQITRLMIVLLLINISMNVVIPVRSCRSFNCVIYYESMTTTTSLIVIACCIVISLGTISMALITDYKDKKPEKKK</sequence>
<organism evidence="2">
    <name type="scientific">uncultured marine bacterium 314</name>
    <dbReference type="NCBI Taxonomy" id="257387"/>
    <lineage>
        <taxon>Bacteria</taxon>
        <taxon>environmental samples</taxon>
    </lineage>
</organism>
<feature type="transmembrane region" description="Helical" evidence="1">
    <location>
        <begin position="20"/>
        <end position="41"/>
    </location>
</feature>
<reference evidence="2" key="2">
    <citation type="submission" date="2003-12" db="EMBL/GenBank/DDBJ databases">
        <title>Monterey Bay Coastal Ocean Microbial Observatory environmental clone sequencing.</title>
        <authorList>
            <person name="DeLong E.F."/>
        </authorList>
    </citation>
    <scope>NUCLEOTIDE SEQUENCE</scope>
</reference>
<evidence type="ECO:0000313" key="2">
    <source>
        <dbReference type="EMBL" id="AAS07869.1"/>
    </source>
</evidence>
<dbReference type="AlphaFoldDB" id="Q6SHJ2"/>
<proteinExistence type="predicted"/>